<feature type="transmembrane region" description="Helical" evidence="1">
    <location>
        <begin position="169"/>
        <end position="193"/>
    </location>
</feature>
<dbReference type="EMBL" id="KV460216">
    <property type="protein sequence ID" value="OBT98511.2"/>
    <property type="molecule type" value="Genomic_DNA"/>
</dbReference>
<feature type="transmembrane region" description="Helical" evidence="1">
    <location>
        <begin position="500"/>
        <end position="518"/>
    </location>
</feature>
<organism evidence="3 4">
    <name type="scientific">Pseudogymnoascus verrucosus</name>
    <dbReference type="NCBI Taxonomy" id="342668"/>
    <lineage>
        <taxon>Eukaryota</taxon>
        <taxon>Fungi</taxon>
        <taxon>Dikarya</taxon>
        <taxon>Ascomycota</taxon>
        <taxon>Pezizomycotina</taxon>
        <taxon>Leotiomycetes</taxon>
        <taxon>Thelebolales</taxon>
        <taxon>Thelebolaceae</taxon>
        <taxon>Pseudogymnoascus</taxon>
    </lineage>
</organism>
<dbReference type="GO" id="GO:0016747">
    <property type="term" value="F:acyltransferase activity, transferring groups other than amino-acyl groups"/>
    <property type="evidence" value="ECO:0007669"/>
    <property type="project" value="InterPro"/>
</dbReference>
<sequence length="544" mass="61233">MHPPSPGWLLEAAPGGCGISPTYFPFLSFLSLLSSLVLLIAPVLERTVKPRTRDDMSPATTPTALLWTLPLVLVHAASKFSFPSAARGLLSFAVPSVLSPSPAKPVSLRPIDPQIAAQRASTDCLDGLRGVAAFAVMIFHYSSFAYPNIRTAYGYNGNTNLLKLPFVKIWYSGGFMVFLFFVISGYVLSARAVRLMLRRDRDRILPVLSSMTFRRVVRLGLPSLVMSFISFLCQRAQLLDKPWPHYVPGLWGDIRFYFENLRDLFTFYNWNQFHIYYLPPLWTIAVEFRCSMILFLLLLGIARCRTGPRLLIEALVFVDTMLHDRWDLGCFVLGLLAAEIHVGTQEAASQRSKEEGLLHNADATDSSFQYDDGRNGNATNQRRRRILKKLGLWACFIAGMYLGSVPTEHTCETPGYATLCKLTWHGEKWRYIALPGSFLIIVGILYLPILQRPLVAPAARYLGRVSYALYLVHELVNMLIGKGIRNAGWALLGKTGVMYHFGYVFGLVFYVSLSLWLADMFMRAVDMPSTNLARWLEEKCVDKS</sequence>
<proteinExistence type="predicted"/>
<dbReference type="AlphaFoldDB" id="A0A1B8GRR1"/>
<reference evidence="4" key="2">
    <citation type="journal article" date="2018" name="Nat. Commun.">
        <title>Extreme sensitivity to ultraviolet light in the fungal pathogen causing white-nose syndrome of bats.</title>
        <authorList>
            <person name="Palmer J.M."/>
            <person name="Drees K.P."/>
            <person name="Foster J.T."/>
            <person name="Lindner D.L."/>
        </authorList>
    </citation>
    <scope>NUCLEOTIDE SEQUENCE [LARGE SCALE GENOMIC DNA]</scope>
    <source>
        <strain evidence="4">UAMH 10579</strain>
    </source>
</reference>
<reference evidence="3 4" key="1">
    <citation type="submission" date="2016-03" db="EMBL/GenBank/DDBJ databases">
        <title>Comparative genomics of Pseudogymnoascus destructans, the fungus causing white-nose syndrome of bats.</title>
        <authorList>
            <person name="Palmer J.M."/>
            <person name="Drees K.P."/>
            <person name="Foster J.T."/>
            <person name="Lindner D.L."/>
        </authorList>
    </citation>
    <scope>NUCLEOTIDE SEQUENCE [LARGE SCALE GENOMIC DNA]</scope>
    <source>
        <strain evidence="3 4">UAMH 10579</strain>
    </source>
</reference>
<feature type="transmembrane region" description="Helical" evidence="1">
    <location>
        <begin position="461"/>
        <end position="480"/>
    </location>
</feature>
<evidence type="ECO:0000256" key="1">
    <source>
        <dbReference type="SAM" id="Phobius"/>
    </source>
</evidence>
<keyword evidence="1" id="KW-0472">Membrane</keyword>
<dbReference type="GeneID" id="28836852"/>
<evidence type="ECO:0000313" key="3">
    <source>
        <dbReference type="EMBL" id="OBT98511.2"/>
    </source>
</evidence>
<accession>A0A1B8GRR1</accession>
<feature type="transmembrane region" description="Helical" evidence="1">
    <location>
        <begin position="281"/>
        <end position="302"/>
    </location>
</feature>
<feature type="transmembrane region" description="Helical" evidence="1">
    <location>
        <begin position="429"/>
        <end position="449"/>
    </location>
</feature>
<name>A0A1B8GRR1_9PEZI</name>
<gene>
    <name evidence="3" type="ORF">VE01_03466</name>
</gene>
<dbReference type="Pfam" id="PF01757">
    <property type="entry name" value="Acyl_transf_3"/>
    <property type="match status" value="1"/>
</dbReference>
<dbReference type="PANTHER" id="PTHR23028">
    <property type="entry name" value="ACETYLTRANSFERASE"/>
    <property type="match status" value="1"/>
</dbReference>
<protein>
    <recommendedName>
        <fullName evidence="2">Acyltransferase 3 domain-containing protein</fullName>
    </recommendedName>
</protein>
<keyword evidence="4" id="KW-1185">Reference proteome</keyword>
<feature type="transmembrane region" description="Helical" evidence="1">
    <location>
        <begin position="219"/>
        <end position="238"/>
    </location>
</feature>
<keyword evidence="1" id="KW-1133">Transmembrane helix</keyword>
<dbReference type="Proteomes" id="UP000091956">
    <property type="component" value="Unassembled WGS sequence"/>
</dbReference>
<dbReference type="InterPro" id="IPR050879">
    <property type="entry name" value="Acyltransferase_3"/>
</dbReference>
<evidence type="ECO:0000259" key="2">
    <source>
        <dbReference type="Pfam" id="PF01757"/>
    </source>
</evidence>
<dbReference type="STRING" id="342668.A0A1B8GRR1"/>
<dbReference type="RefSeq" id="XP_018132244.2">
    <property type="nucleotide sequence ID" value="XM_018272956.2"/>
</dbReference>
<evidence type="ECO:0000313" key="4">
    <source>
        <dbReference type="Proteomes" id="UP000091956"/>
    </source>
</evidence>
<feature type="transmembrane region" description="Helical" evidence="1">
    <location>
        <begin position="23"/>
        <end position="44"/>
    </location>
</feature>
<feature type="transmembrane region" description="Helical" evidence="1">
    <location>
        <begin position="390"/>
        <end position="409"/>
    </location>
</feature>
<dbReference type="PANTHER" id="PTHR23028:SF134">
    <property type="entry name" value="PUTATIVE (AFU_ORTHOLOGUE AFUA_4G08520)-RELATED"/>
    <property type="match status" value="1"/>
</dbReference>
<keyword evidence="1" id="KW-0812">Transmembrane</keyword>
<feature type="domain" description="Acyltransferase 3" evidence="2">
    <location>
        <begin position="124"/>
        <end position="518"/>
    </location>
</feature>
<dbReference type="InterPro" id="IPR002656">
    <property type="entry name" value="Acyl_transf_3_dom"/>
</dbReference>
<feature type="transmembrane region" description="Helical" evidence="1">
    <location>
        <begin position="128"/>
        <end position="149"/>
    </location>
</feature>